<dbReference type="AlphaFoldDB" id="A0A1P8UF70"/>
<dbReference type="Pfam" id="PF02405">
    <property type="entry name" value="MlaE"/>
    <property type="match status" value="1"/>
</dbReference>
<feature type="transmembrane region" description="Helical" evidence="1">
    <location>
        <begin position="54"/>
        <end position="72"/>
    </location>
</feature>
<evidence type="ECO:0000256" key="1">
    <source>
        <dbReference type="SAM" id="Phobius"/>
    </source>
</evidence>
<gene>
    <name evidence="2" type="ORF">BW247_04705</name>
</gene>
<dbReference type="RefSeq" id="WP_198034205.1">
    <property type="nucleotide sequence ID" value="NZ_CP019434.1"/>
</dbReference>
<keyword evidence="1" id="KW-1133">Transmembrane helix</keyword>
<dbReference type="PANTHER" id="PTHR30188">
    <property type="entry name" value="ABC TRANSPORTER PERMEASE PROTEIN-RELATED"/>
    <property type="match status" value="1"/>
</dbReference>
<dbReference type="GO" id="GO:0043190">
    <property type="term" value="C:ATP-binding cassette (ABC) transporter complex"/>
    <property type="evidence" value="ECO:0007669"/>
    <property type="project" value="InterPro"/>
</dbReference>
<dbReference type="EMBL" id="CP019434">
    <property type="protein sequence ID" value="APZ42475.1"/>
    <property type="molecule type" value="Genomic_DNA"/>
</dbReference>
<protein>
    <submittedName>
        <fullName evidence="2">ABC transporter permease</fullName>
    </submittedName>
</protein>
<name>A0A1P8UF70_9GAMM</name>
<keyword evidence="3" id="KW-1185">Reference proteome</keyword>
<evidence type="ECO:0000313" key="2">
    <source>
        <dbReference type="EMBL" id="APZ42475.1"/>
    </source>
</evidence>
<accession>A0A1P8UF70</accession>
<keyword evidence="1" id="KW-0812">Transmembrane</keyword>
<sequence>TLGLAMLRELGPVITGLIVVGRTGSTITASIASMHLTEETKALRVYGNTPSQRLVLPNVIGMAISIPLLVVWADFLGILGGMLTSQISLGVSYQLFLSRLPVSVPWVNFWIGMGKGMLFGLIIATVASHFGLKAKPSTQSLQQETTNAVVTSLALILLIDSIMGALMTNIGLS</sequence>
<organism evidence="2 3">
    <name type="scientific">Acidihalobacter ferrooxydans</name>
    <dbReference type="NCBI Taxonomy" id="1765967"/>
    <lineage>
        <taxon>Bacteria</taxon>
        <taxon>Pseudomonadati</taxon>
        <taxon>Pseudomonadota</taxon>
        <taxon>Gammaproteobacteria</taxon>
        <taxon>Chromatiales</taxon>
        <taxon>Ectothiorhodospiraceae</taxon>
        <taxon>Acidihalobacter</taxon>
    </lineage>
</organism>
<feature type="transmembrane region" description="Helical" evidence="1">
    <location>
        <begin position="152"/>
        <end position="172"/>
    </location>
</feature>
<dbReference type="InterPro" id="IPR030802">
    <property type="entry name" value="Permease_MalE"/>
</dbReference>
<feature type="non-terminal residue" evidence="2">
    <location>
        <position position="1"/>
    </location>
</feature>
<reference evidence="2 3" key="1">
    <citation type="submission" date="2017-01" db="EMBL/GenBank/DDBJ databases">
        <title>Draft sequence of Acidihalobacter ferrooxidans strain DSM 14175 (strain V8).</title>
        <authorList>
            <person name="Khaleque H.N."/>
            <person name="Ramsay J.P."/>
            <person name="Murphy R.J.T."/>
            <person name="Kaksonen A.H."/>
            <person name="Boxall N.J."/>
            <person name="Watkin E.L.J."/>
        </authorList>
    </citation>
    <scope>NUCLEOTIDE SEQUENCE [LARGE SCALE GENOMIC DNA]</scope>
    <source>
        <strain evidence="2 3">V8</strain>
    </source>
</reference>
<dbReference type="GO" id="GO:0005548">
    <property type="term" value="F:phospholipid transporter activity"/>
    <property type="evidence" value="ECO:0007669"/>
    <property type="project" value="TreeGrafter"/>
</dbReference>
<evidence type="ECO:0000313" key="3">
    <source>
        <dbReference type="Proteomes" id="UP000243807"/>
    </source>
</evidence>
<feature type="transmembrane region" description="Helical" evidence="1">
    <location>
        <begin position="109"/>
        <end position="132"/>
    </location>
</feature>
<dbReference type="KEGG" id="afy:BW247_04705"/>
<dbReference type="Proteomes" id="UP000243807">
    <property type="component" value="Chromosome"/>
</dbReference>
<dbReference type="PANTHER" id="PTHR30188:SF3">
    <property type="entry name" value="ABC TRANSPORTER PERMEASE"/>
    <property type="match status" value="1"/>
</dbReference>
<keyword evidence="1" id="KW-0472">Membrane</keyword>
<proteinExistence type="predicted"/>